<keyword evidence="4" id="KW-1185">Reference proteome</keyword>
<feature type="transmembrane region" description="Helical" evidence="1">
    <location>
        <begin position="400"/>
        <end position="424"/>
    </location>
</feature>
<feature type="transmembrane region" description="Helical" evidence="1">
    <location>
        <begin position="179"/>
        <end position="198"/>
    </location>
</feature>
<feature type="transmembrane region" description="Helical" evidence="1">
    <location>
        <begin position="58"/>
        <end position="79"/>
    </location>
</feature>
<evidence type="ECO:0000256" key="1">
    <source>
        <dbReference type="SAM" id="Phobius"/>
    </source>
</evidence>
<evidence type="ECO:0000313" key="3">
    <source>
        <dbReference type="EMBL" id="AWG21205.1"/>
    </source>
</evidence>
<dbReference type="Gene3D" id="1.10.390.10">
    <property type="entry name" value="Neutral Protease Domain 2"/>
    <property type="match status" value="1"/>
</dbReference>
<proteinExistence type="predicted"/>
<dbReference type="Pfam" id="PF01433">
    <property type="entry name" value="Peptidase_M1"/>
    <property type="match status" value="1"/>
</dbReference>
<dbReference type="GO" id="GO:0008270">
    <property type="term" value="F:zinc ion binding"/>
    <property type="evidence" value="ECO:0007669"/>
    <property type="project" value="InterPro"/>
</dbReference>
<dbReference type="RefSeq" id="WP_108740154.1">
    <property type="nucleotide sequence ID" value="NZ_CP020918.1"/>
</dbReference>
<accession>A0A2S1LBS4</accession>
<name>A0A2S1LBS4_9FLAO</name>
<dbReference type="AlphaFoldDB" id="A0A2S1LBS4"/>
<dbReference type="InterPro" id="IPR014782">
    <property type="entry name" value="Peptidase_M1_dom"/>
</dbReference>
<keyword evidence="1" id="KW-0812">Transmembrane</keyword>
<keyword evidence="1" id="KW-0472">Membrane</keyword>
<gene>
    <name evidence="3" type="ORF">FFWV33_06480</name>
</gene>
<dbReference type="KEGG" id="ffa:FFWV33_06480"/>
<protein>
    <recommendedName>
        <fullName evidence="2">Peptidase M1 membrane alanine aminopeptidase domain-containing protein</fullName>
    </recommendedName>
</protein>
<keyword evidence="1" id="KW-1133">Transmembrane helix</keyword>
<feature type="transmembrane region" description="Helical" evidence="1">
    <location>
        <begin position="100"/>
        <end position="130"/>
    </location>
</feature>
<feature type="transmembrane region" description="Helical" evidence="1">
    <location>
        <begin position="315"/>
        <end position="337"/>
    </location>
</feature>
<evidence type="ECO:0000259" key="2">
    <source>
        <dbReference type="Pfam" id="PF01433"/>
    </source>
</evidence>
<feature type="transmembrane region" description="Helical" evidence="1">
    <location>
        <begin position="12"/>
        <end position="34"/>
    </location>
</feature>
<feature type="domain" description="Peptidase M1 membrane alanine aminopeptidase" evidence="2">
    <location>
        <begin position="864"/>
        <end position="1048"/>
    </location>
</feature>
<feature type="transmembrane region" description="Helical" evidence="1">
    <location>
        <begin position="564"/>
        <end position="584"/>
    </location>
</feature>
<dbReference type="Proteomes" id="UP000244527">
    <property type="component" value="Chromosome"/>
</dbReference>
<dbReference type="EMBL" id="CP020918">
    <property type="protein sequence ID" value="AWG21205.1"/>
    <property type="molecule type" value="Genomic_DNA"/>
</dbReference>
<evidence type="ECO:0000313" key="4">
    <source>
        <dbReference type="Proteomes" id="UP000244527"/>
    </source>
</evidence>
<dbReference type="OrthoDB" id="100605at2"/>
<reference evidence="3 4" key="1">
    <citation type="submission" date="2017-04" db="EMBL/GenBank/DDBJ databases">
        <title>Compelte genome sequence of WV33.</title>
        <authorList>
            <person name="Lee P.C."/>
        </authorList>
    </citation>
    <scope>NUCLEOTIDE SEQUENCE [LARGE SCALE GENOMIC DNA]</scope>
    <source>
        <strain evidence="3 4">WV33</strain>
    </source>
</reference>
<feature type="transmembrane region" description="Helical" evidence="1">
    <location>
        <begin position="444"/>
        <end position="466"/>
    </location>
</feature>
<feature type="transmembrane region" description="Helical" evidence="1">
    <location>
        <begin position="521"/>
        <end position="543"/>
    </location>
</feature>
<feature type="transmembrane region" description="Helical" evidence="1">
    <location>
        <begin position="357"/>
        <end position="379"/>
    </location>
</feature>
<dbReference type="InterPro" id="IPR027268">
    <property type="entry name" value="Peptidase_M4/M1_CTD_sf"/>
</dbReference>
<dbReference type="SUPFAM" id="SSF55486">
    <property type="entry name" value="Metalloproteases ('zincins'), catalytic domain"/>
    <property type="match status" value="1"/>
</dbReference>
<dbReference type="GO" id="GO:0008237">
    <property type="term" value="F:metallopeptidase activity"/>
    <property type="evidence" value="ECO:0007669"/>
    <property type="project" value="InterPro"/>
</dbReference>
<organism evidence="3 4">
    <name type="scientific">Flavobacterium faecale</name>
    <dbReference type="NCBI Taxonomy" id="1355330"/>
    <lineage>
        <taxon>Bacteria</taxon>
        <taxon>Pseudomonadati</taxon>
        <taxon>Bacteroidota</taxon>
        <taxon>Flavobacteriia</taxon>
        <taxon>Flavobacteriales</taxon>
        <taxon>Flavobacteriaceae</taxon>
        <taxon>Flavobacterium</taxon>
    </lineage>
</organism>
<feature type="transmembrane region" description="Helical" evidence="1">
    <location>
        <begin position="473"/>
        <end position="501"/>
    </location>
</feature>
<sequence length="1192" mass="136312">MWKFIQFEIKYWLRTPMIWIFLFINTLLVFFAVASEKVTIGGSVGNTFRNAPYIIEQYYGVMSTVCLLMTTAFMNATAMRDFQYGMHQFIFSSPIKKRDYFFGKFFGAALVSIIPLLGISLGVLLATWLAPVLDMSPAERFGPFNLMSHVFGLINFGIPNVIISGVLLFSLAILFRSNIVSFVGAMLILVFYIASGILTEDIQKEWLANILDPFGLRPFGTMTKYLTVNEKNLNTVTLYGDLLTNRVVWLAMMLTVLYLIYVKFSFTVKNIKQKAIKETKSTAPIITNTIFTPSKAGVFSFKTFLQLLKFELKAIINNPTFIIIVSIGMILLITSLFSFSSSYGSTNYPVTYHIVHIILGSFSMFMYGFITFYTGVLVWKERDVKINEIQDSTPVNSSSLLVSKVVAMIIAIAIVLAATIVVGILAQTLHGYYRYEVDVYLKSILLIELAKYTFLIILSLLFHYLINNRYVAYFAFVAFIIINSFIWGLLEISSNMLAFGYLPNVIYSDMNGFGPFVPGTVWFIMYWTLFCPMLFFVILAFYIRGKENQFKTRITKSKISFSKNKIAVITSLLAFLVCAGYVFYNTQILNTYYSPKEMENYRVSYELKYKKFEHLTQPRFYKFNYTIAISPEERAMTATIEAWAKNRSKVTISELHFTLPQSMDSVQIDIPNAKLKLNDTKLSYRIYSLNKPLLPNDSIKIIVKTAKESKGFENEVSFTSLTQNGTFFNNSDVMPTLGYDRRYEISGKNLRIKRKLPKRNVMPNLNENDLASRANTYIGADSDWVKLHTIISTSADQTAIAPGSLVKQWKANGKNYFEYDLEQKSLNFYSFISANYQVARKKWKGIDLEVYYDTKHAVNVPNMMNSLQKALAYYTTNFGPYYHKQCRIIEFPRYASFAQAFPGTMPYGEDVGFITDLRDVTKDDIDTPFYVVAHEMGHQYWAHQVCGANMQGSEMMSEGFAQYSALMVMEKEYGKDKMKQFLEYEMNTYLSGRSGELEGENALFKTKGQQYIHYNKASVVLYYFKEMIGEEKVNLALSNIIKKFAYKNPPFPTSIDAVREFKAVTPDSLHYLIPDLFEKITLYSNRTMSAKYKKVGNEYVVTIVTTSEKLRSDAMGKETALPLSDYIDIGVFAEGKKSSTLGKPLVYKRIKLTKKDNTFTFKVKGKPSKAGIDPYNYLIDRIPDDNVKSVEE</sequence>
<feature type="transmembrane region" description="Helical" evidence="1">
    <location>
        <begin position="247"/>
        <end position="264"/>
    </location>
</feature>
<feature type="transmembrane region" description="Helical" evidence="1">
    <location>
        <begin position="150"/>
        <end position="172"/>
    </location>
</feature>